<sequence>MESDFFPSFSKHEFLPQLCNGVSVRYEARRGLHVVANRDIPCGEVVCLEVGKVVNLDETLCCYCLKALPTNPTNSYCDDCVEQEKLYGPFERPFMKKLQELGMFRLAVHLVLSYPLDEILSSLKTGELRKEGFDILTVRSDSLATALSLQVDDYPVELSATDPLVRDIVATLGKHPSWKMIPSARRLPAFRTLLKRISSRLMRNAHSIYFVDCIERRSEVSHIPTPIPAGVGLFPVASWFNHSCRANLNSFFYENKLVFVSTGIRKGEEVCDSYGVSFFNHTARERSDFLAGRGFSCNCSVCLTNDSIDDMLEPIIEHPDLVIKSLPNVTDYRQYRNALPDGHKIIETIAEMYVGSIGGNDTKERLFLYGEVLECQRRRGLHFSPEQIRILLNCVVADYDAAVKSSRKREKYMENMQVHLFAALIRMRTFYGKLYPAYDAANSVAEELILMQDEGSCKNLADAVVKLRTILEYLKPALPTLE</sequence>
<dbReference type="InterPro" id="IPR001214">
    <property type="entry name" value="SET_dom"/>
</dbReference>
<accession>A0ABR1CX35</accession>
<dbReference type="SUPFAM" id="SSF82199">
    <property type="entry name" value="SET domain"/>
    <property type="match status" value="1"/>
</dbReference>
<dbReference type="SMART" id="SM00317">
    <property type="entry name" value="SET"/>
    <property type="match status" value="1"/>
</dbReference>
<name>A0ABR1CX35_NECAM</name>
<evidence type="ECO:0000313" key="6">
    <source>
        <dbReference type="Proteomes" id="UP001303046"/>
    </source>
</evidence>
<keyword evidence="1" id="KW-0489">Methyltransferase</keyword>
<gene>
    <name evidence="5" type="primary">Necator_chrIII.g10297</name>
    <name evidence="5" type="ORF">RB195_009532</name>
</gene>
<evidence type="ECO:0000256" key="3">
    <source>
        <dbReference type="ARBA" id="ARBA00022691"/>
    </source>
</evidence>
<dbReference type="PANTHER" id="PTHR46165:SF6">
    <property type="entry name" value="SET AND MYND DOMAIN-CONTAINING PROTEIN 4-LIKE PROTEIN"/>
    <property type="match status" value="1"/>
</dbReference>
<feature type="domain" description="SET" evidence="4">
    <location>
        <begin position="20"/>
        <end position="275"/>
    </location>
</feature>
<dbReference type="Gene3D" id="2.170.270.10">
    <property type="entry name" value="SET domain"/>
    <property type="match status" value="1"/>
</dbReference>
<keyword evidence="3" id="KW-0949">S-adenosyl-L-methionine</keyword>
<dbReference type="PANTHER" id="PTHR46165">
    <property type="entry name" value="SET AND MYND DOMAIN-CONTAINING PROTEIN 4"/>
    <property type="match status" value="1"/>
</dbReference>
<keyword evidence="6" id="KW-1185">Reference proteome</keyword>
<proteinExistence type="predicted"/>
<dbReference type="PROSITE" id="PS50280">
    <property type="entry name" value="SET"/>
    <property type="match status" value="1"/>
</dbReference>
<comment type="caution">
    <text evidence="5">The sequence shown here is derived from an EMBL/GenBank/DDBJ whole genome shotgun (WGS) entry which is preliminary data.</text>
</comment>
<evidence type="ECO:0000256" key="2">
    <source>
        <dbReference type="ARBA" id="ARBA00022679"/>
    </source>
</evidence>
<dbReference type="EMBL" id="JAVFWL010000003">
    <property type="protein sequence ID" value="KAK6741716.1"/>
    <property type="molecule type" value="Genomic_DNA"/>
</dbReference>
<evidence type="ECO:0000256" key="1">
    <source>
        <dbReference type="ARBA" id="ARBA00022603"/>
    </source>
</evidence>
<reference evidence="5 6" key="1">
    <citation type="submission" date="2023-08" db="EMBL/GenBank/DDBJ databases">
        <title>A Necator americanus chromosomal reference genome.</title>
        <authorList>
            <person name="Ilik V."/>
            <person name="Petrzelkova K.J."/>
            <person name="Pardy F."/>
            <person name="Fuh T."/>
            <person name="Niatou-Singa F.S."/>
            <person name="Gouil Q."/>
            <person name="Baker L."/>
            <person name="Ritchie M.E."/>
            <person name="Jex A.R."/>
            <person name="Gazzola D."/>
            <person name="Li H."/>
            <person name="Toshio Fujiwara R."/>
            <person name="Zhan B."/>
            <person name="Aroian R.V."/>
            <person name="Pafco B."/>
            <person name="Schwarz E.M."/>
        </authorList>
    </citation>
    <scope>NUCLEOTIDE SEQUENCE [LARGE SCALE GENOMIC DNA]</scope>
    <source>
        <strain evidence="5 6">Aroian</strain>
        <tissue evidence="5">Whole animal</tissue>
    </source>
</reference>
<evidence type="ECO:0000259" key="4">
    <source>
        <dbReference type="PROSITE" id="PS50280"/>
    </source>
</evidence>
<dbReference type="Proteomes" id="UP001303046">
    <property type="component" value="Unassembled WGS sequence"/>
</dbReference>
<protein>
    <recommendedName>
        <fullName evidence="4">SET domain-containing protein</fullName>
    </recommendedName>
</protein>
<dbReference type="Pfam" id="PF00856">
    <property type="entry name" value="SET"/>
    <property type="match status" value="1"/>
</dbReference>
<keyword evidence="2" id="KW-0808">Transferase</keyword>
<organism evidence="5 6">
    <name type="scientific">Necator americanus</name>
    <name type="common">Human hookworm</name>
    <dbReference type="NCBI Taxonomy" id="51031"/>
    <lineage>
        <taxon>Eukaryota</taxon>
        <taxon>Metazoa</taxon>
        <taxon>Ecdysozoa</taxon>
        <taxon>Nematoda</taxon>
        <taxon>Chromadorea</taxon>
        <taxon>Rhabditida</taxon>
        <taxon>Rhabditina</taxon>
        <taxon>Rhabditomorpha</taxon>
        <taxon>Strongyloidea</taxon>
        <taxon>Ancylostomatidae</taxon>
        <taxon>Bunostominae</taxon>
        <taxon>Necator</taxon>
    </lineage>
</organism>
<dbReference type="InterPro" id="IPR046341">
    <property type="entry name" value="SET_dom_sf"/>
</dbReference>
<dbReference type="InterPro" id="IPR052097">
    <property type="entry name" value="SET-MYND_domain_protein"/>
</dbReference>
<evidence type="ECO:0000313" key="5">
    <source>
        <dbReference type="EMBL" id="KAK6741716.1"/>
    </source>
</evidence>